<dbReference type="SUPFAM" id="SSF53474">
    <property type="entry name" value="alpha/beta-Hydrolases"/>
    <property type="match status" value="1"/>
</dbReference>
<dbReference type="EMBL" id="JAUSTY010000005">
    <property type="protein sequence ID" value="MDQ0165749.1"/>
    <property type="molecule type" value="Genomic_DNA"/>
</dbReference>
<protein>
    <submittedName>
        <fullName evidence="2">Pimeloyl-ACP methyl ester carboxylesterase</fullName>
    </submittedName>
</protein>
<evidence type="ECO:0000313" key="2">
    <source>
        <dbReference type="EMBL" id="MDQ0165749.1"/>
    </source>
</evidence>
<dbReference type="InterPro" id="IPR029058">
    <property type="entry name" value="AB_hydrolase_fold"/>
</dbReference>
<dbReference type="InterPro" id="IPR000073">
    <property type="entry name" value="AB_hydrolase_1"/>
</dbReference>
<gene>
    <name evidence="2" type="ORF">J2S11_001650</name>
</gene>
<dbReference type="RefSeq" id="WP_307393210.1">
    <property type="nucleotide sequence ID" value="NZ_BAAADK010000011.1"/>
</dbReference>
<proteinExistence type="predicted"/>
<dbReference type="PANTHER" id="PTHR43798">
    <property type="entry name" value="MONOACYLGLYCEROL LIPASE"/>
    <property type="match status" value="1"/>
</dbReference>
<evidence type="ECO:0000259" key="1">
    <source>
        <dbReference type="Pfam" id="PF12697"/>
    </source>
</evidence>
<dbReference type="Proteomes" id="UP001235840">
    <property type="component" value="Unassembled WGS sequence"/>
</dbReference>
<organism evidence="2 3">
    <name type="scientific">Caldalkalibacillus horti</name>
    <dbReference type="NCBI Taxonomy" id="77523"/>
    <lineage>
        <taxon>Bacteria</taxon>
        <taxon>Bacillati</taxon>
        <taxon>Bacillota</taxon>
        <taxon>Bacilli</taxon>
        <taxon>Bacillales</taxon>
        <taxon>Bacillaceae</taxon>
        <taxon>Caldalkalibacillus</taxon>
    </lineage>
</organism>
<dbReference type="Gene3D" id="3.40.50.1820">
    <property type="entry name" value="alpha/beta hydrolase"/>
    <property type="match status" value="1"/>
</dbReference>
<comment type="caution">
    <text evidence="2">The sequence shown here is derived from an EMBL/GenBank/DDBJ whole genome shotgun (WGS) entry which is preliminary data.</text>
</comment>
<name>A0ABT9VXQ5_9BACI</name>
<reference evidence="2 3" key="1">
    <citation type="submission" date="2023-07" db="EMBL/GenBank/DDBJ databases">
        <title>Genomic Encyclopedia of Type Strains, Phase IV (KMG-IV): sequencing the most valuable type-strain genomes for metagenomic binning, comparative biology and taxonomic classification.</title>
        <authorList>
            <person name="Goeker M."/>
        </authorList>
    </citation>
    <scope>NUCLEOTIDE SEQUENCE [LARGE SCALE GENOMIC DNA]</scope>
    <source>
        <strain evidence="2 3">DSM 12751</strain>
    </source>
</reference>
<evidence type="ECO:0000313" key="3">
    <source>
        <dbReference type="Proteomes" id="UP001235840"/>
    </source>
</evidence>
<keyword evidence="3" id="KW-1185">Reference proteome</keyword>
<sequence length="259" mass="28877">MALYYQEYGDKNADLMVFIHGGGVSGWMWDKQIEYFTHFHCVVPDLPKQGQSGDGVDFSIKNSAEQLIELIQGKAMGKKVIVVGFSLGAQVTIQLLSMKPDLIDFAMINSALVRPMSSMKGWIRPSIKLTSPLMRNRSFAKLQAKTLYVGEDHFEKYYQESCQMKADTLIRILEENMSFEIPKNFKAATGKILVTVGDQEKSVMKKSAKDIVASNSNCEGVIIPKIGHGVTMANPDLFNEMLEAWICKGNLPEGERILG</sequence>
<accession>A0ABT9VXQ5</accession>
<feature type="domain" description="AB hydrolase-1" evidence="1">
    <location>
        <begin position="16"/>
        <end position="240"/>
    </location>
</feature>
<dbReference type="InterPro" id="IPR050266">
    <property type="entry name" value="AB_hydrolase_sf"/>
</dbReference>
<dbReference type="Pfam" id="PF12697">
    <property type="entry name" value="Abhydrolase_6"/>
    <property type="match status" value="1"/>
</dbReference>